<accession>A0A7S2RIB1</accession>
<dbReference type="EMBL" id="HBHK01006167">
    <property type="protein sequence ID" value="CAD9671820.1"/>
    <property type="molecule type" value="Transcribed_RNA"/>
</dbReference>
<feature type="compositionally biased region" description="Basic and acidic residues" evidence="1">
    <location>
        <begin position="1"/>
        <end position="18"/>
    </location>
</feature>
<evidence type="ECO:0000256" key="1">
    <source>
        <dbReference type="SAM" id="MobiDB-lite"/>
    </source>
</evidence>
<feature type="region of interest" description="Disordered" evidence="1">
    <location>
        <begin position="68"/>
        <end position="103"/>
    </location>
</feature>
<proteinExistence type="predicted"/>
<gene>
    <name evidence="2" type="ORF">QSP1433_LOCUS3709</name>
</gene>
<sequence>MRPGHVDERIYTRDEFQHGEAGNASRPIVKESISRADSSLFIGRQELSPRSPESHGVIAKTMEYVQSPPREAAGGPLPSGHFPEYTLKPGKRQTPRADQSSDISNQDARWFLSSFEQYNLGNITGEEAKIIQETGLRAKSKHRNAVLFQDDYNFIFKTQASLELPGVEAGRIDKKSKTKLDKRKFLIHKAIDVVKVAYKLSIEHAPPKSCIWSAMMNRVAFHMQRSGYPQVTVSPSEKGVEELLIFDEFRWTRSNFSKLFKARQSNNP</sequence>
<protein>
    <submittedName>
        <fullName evidence="2">Uncharacterized protein</fullName>
    </submittedName>
</protein>
<name>A0A7S2RIB1_9STRA</name>
<feature type="region of interest" description="Disordered" evidence="1">
    <location>
        <begin position="1"/>
        <end position="28"/>
    </location>
</feature>
<reference evidence="2" key="1">
    <citation type="submission" date="2021-01" db="EMBL/GenBank/DDBJ databases">
        <authorList>
            <person name="Corre E."/>
            <person name="Pelletier E."/>
            <person name="Niang G."/>
            <person name="Scheremetjew M."/>
            <person name="Finn R."/>
            <person name="Kale V."/>
            <person name="Holt S."/>
            <person name="Cochrane G."/>
            <person name="Meng A."/>
            <person name="Brown T."/>
            <person name="Cohen L."/>
        </authorList>
    </citation>
    <scope>NUCLEOTIDE SEQUENCE</scope>
    <source>
        <strain evidence="2">NY070348D</strain>
    </source>
</reference>
<evidence type="ECO:0000313" key="2">
    <source>
        <dbReference type="EMBL" id="CAD9671820.1"/>
    </source>
</evidence>
<organism evidence="2">
    <name type="scientific">Mucochytrium quahogii</name>
    <dbReference type="NCBI Taxonomy" id="96639"/>
    <lineage>
        <taxon>Eukaryota</taxon>
        <taxon>Sar</taxon>
        <taxon>Stramenopiles</taxon>
        <taxon>Bigyra</taxon>
        <taxon>Labyrinthulomycetes</taxon>
        <taxon>Thraustochytrida</taxon>
        <taxon>Thraustochytriidae</taxon>
        <taxon>Mucochytrium</taxon>
    </lineage>
</organism>
<dbReference type="AlphaFoldDB" id="A0A7S2RIB1"/>